<dbReference type="EnsemblMetazoa" id="XM_044458646.1">
    <property type="protein sequence ID" value="XP_044314581.1"/>
    <property type="gene ID" value="LOC108037018"/>
</dbReference>
<evidence type="ECO:0000313" key="3">
    <source>
        <dbReference type="Proteomes" id="UP001652680"/>
    </source>
</evidence>
<protein>
    <submittedName>
        <fullName evidence="2">Uncharacterized protein</fullName>
    </submittedName>
</protein>
<reference evidence="2" key="2">
    <citation type="submission" date="2025-05" db="UniProtKB">
        <authorList>
            <consortium name="EnsemblMetazoa"/>
        </authorList>
    </citation>
    <scope>IDENTIFICATION</scope>
</reference>
<feature type="chain" id="PRO_5046490055" evidence="1">
    <location>
        <begin position="23"/>
        <end position="151"/>
    </location>
</feature>
<evidence type="ECO:0000256" key="1">
    <source>
        <dbReference type="SAM" id="SignalP"/>
    </source>
</evidence>
<accession>A0ABM5J6Z1</accession>
<dbReference type="Proteomes" id="UP001652680">
    <property type="component" value="Unassembled WGS sequence"/>
</dbReference>
<proteinExistence type="predicted"/>
<feature type="signal peptide" evidence="1">
    <location>
        <begin position="1"/>
        <end position="22"/>
    </location>
</feature>
<dbReference type="RefSeq" id="XP_044314581.1">
    <property type="nucleotide sequence ID" value="XM_044458646.1"/>
</dbReference>
<sequence>MSMIPTIARLGLLLCILGYVAARQDFRSKNCRPNEGYCQLHMDCCSRKCMTYNNKCAPRADIPYPVPVSISPNQIYDDVKEPVKNINHHVRIVGLPNESQPSDDIFEVQTKSSYDPMEGKAAECRNVGEPCSRAEECCNLRCHTYLHRCVT</sequence>
<keyword evidence="3" id="KW-1185">Reference proteome</keyword>
<organism evidence="2 3">
    <name type="scientific">Drosophila rhopaloa</name>
    <name type="common">Fruit fly</name>
    <dbReference type="NCBI Taxonomy" id="1041015"/>
    <lineage>
        <taxon>Eukaryota</taxon>
        <taxon>Metazoa</taxon>
        <taxon>Ecdysozoa</taxon>
        <taxon>Arthropoda</taxon>
        <taxon>Hexapoda</taxon>
        <taxon>Insecta</taxon>
        <taxon>Pterygota</taxon>
        <taxon>Neoptera</taxon>
        <taxon>Endopterygota</taxon>
        <taxon>Diptera</taxon>
        <taxon>Brachycera</taxon>
        <taxon>Muscomorpha</taxon>
        <taxon>Ephydroidea</taxon>
        <taxon>Drosophilidae</taxon>
        <taxon>Drosophila</taxon>
        <taxon>Sophophora</taxon>
    </lineage>
</organism>
<keyword evidence="1" id="KW-0732">Signal</keyword>
<reference evidence="3" key="1">
    <citation type="journal article" date="2021" name="Elife">
        <title>Highly contiguous assemblies of 101 drosophilid genomes.</title>
        <authorList>
            <person name="Kim B.Y."/>
            <person name="Wang J.R."/>
            <person name="Miller D.E."/>
            <person name="Barmina O."/>
            <person name="Delaney E."/>
            <person name="Thompson A."/>
            <person name="Comeault A.A."/>
            <person name="Peede D."/>
            <person name="D'Agostino E.R."/>
            <person name="Pelaez J."/>
            <person name="Aguilar J.M."/>
            <person name="Haji D."/>
            <person name="Matsunaga T."/>
            <person name="Armstrong E.E."/>
            <person name="Zych M."/>
            <person name="Ogawa Y."/>
            <person name="Stamenkovic-Radak M."/>
            <person name="Jelic M."/>
            <person name="Veselinovic M.S."/>
            <person name="Tanaskovic M."/>
            <person name="Eric P."/>
            <person name="Gao J.J."/>
            <person name="Katoh T.K."/>
            <person name="Toda M.J."/>
            <person name="Watabe H."/>
            <person name="Watada M."/>
            <person name="Davis J.S."/>
            <person name="Moyle L.C."/>
            <person name="Manoli G."/>
            <person name="Bertolini E."/>
            <person name="Kostal V."/>
            <person name="Hawley R.S."/>
            <person name="Takahashi A."/>
            <person name="Jones C.D."/>
            <person name="Price D.K."/>
            <person name="Whiteman N."/>
            <person name="Kopp A."/>
            <person name="Matute D.R."/>
            <person name="Petrov D.A."/>
        </authorList>
    </citation>
    <scope>NUCLEOTIDE SEQUENCE [LARGE SCALE GENOMIC DNA]</scope>
</reference>
<dbReference type="GeneID" id="108037018"/>
<name>A0ABM5J6Z1_DRORH</name>
<evidence type="ECO:0000313" key="2">
    <source>
        <dbReference type="EnsemblMetazoa" id="XP_044314581.1"/>
    </source>
</evidence>